<dbReference type="EMBL" id="CP002293">
    <property type="protein sequence ID" value="ADP74820.1"/>
    <property type="molecule type" value="Genomic_DNA"/>
</dbReference>
<gene>
    <name evidence="1" type="ORF">GY4MC1_2078</name>
</gene>
<organism evidence="1">
    <name type="scientific">Geobacillus sp. (strain Y4.1MC1)</name>
    <dbReference type="NCBI Taxonomy" id="581103"/>
    <lineage>
        <taxon>Bacteria</taxon>
        <taxon>Bacillati</taxon>
        <taxon>Bacillota</taxon>
        <taxon>Bacilli</taxon>
        <taxon>Bacillales</taxon>
        <taxon>Anoxybacillaceae</taxon>
        <taxon>Geobacillus</taxon>
    </lineage>
</organism>
<dbReference type="InterPro" id="IPR024997">
    <property type="entry name" value="DUF3892"/>
</dbReference>
<evidence type="ECO:0008006" key="2">
    <source>
        <dbReference type="Google" id="ProtNLM"/>
    </source>
</evidence>
<dbReference type="Pfam" id="PF13031">
    <property type="entry name" value="DUF3892"/>
    <property type="match status" value="1"/>
</dbReference>
<sequence>MSLSQKHQGDIIGFKTSKGYRKALMEVEKGAVAGVHVVTERDGERYNRDLSSNLDQLPLFS</sequence>
<evidence type="ECO:0000313" key="1">
    <source>
        <dbReference type="EMBL" id="ADP74820.1"/>
    </source>
</evidence>
<dbReference type="KEGG" id="gmc:GY4MC1_2078"/>
<name>A0A7U3YFH0_GEOS0</name>
<protein>
    <recommendedName>
        <fullName evidence="2">DUF3892 domain-containing protein</fullName>
    </recommendedName>
</protein>
<accession>A0A7U3YFH0</accession>
<reference evidence="1" key="1">
    <citation type="submission" date="2010-10" db="EMBL/GenBank/DDBJ databases">
        <title>Complete sequence of chromosome of Geobacillus sp. Y4.1MC1.</title>
        <authorList>
            <consortium name="US DOE Joint Genome Institute"/>
            <person name="Lucas S."/>
            <person name="Copeland A."/>
            <person name="Lapidus A."/>
            <person name="Cheng J.-F."/>
            <person name="Bruce D."/>
            <person name="Goodwin L."/>
            <person name="Pitluck S."/>
            <person name="Chertkov O."/>
            <person name="Zhang X."/>
            <person name="Detter J.C."/>
            <person name="Han C."/>
            <person name="Tapia R."/>
            <person name="Land M."/>
            <person name="Hauser L."/>
            <person name="Jeffries C."/>
            <person name="Kyrpides N."/>
            <person name="Ivanova N."/>
            <person name="Ovchinnikova G."/>
            <person name="Brumm P."/>
            <person name="Mead D."/>
            <person name="Woyke T."/>
        </authorList>
    </citation>
    <scope>NUCLEOTIDE SEQUENCE [LARGE SCALE GENOMIC DNA]</scope>
    <source>
        <strain evidence="1">Y4.1MC1</strain>
    </source>
</reference>
<dbReference type="AlphaFoldDB" id="A0A7U3YFH0"/>
<proteinExistence type="predicted"/>